<dbReference type="STRING" id="35608.A0A2U1MBW8"/>
<dbReference type="Proteomes" id="UP000245207">
    <property type="component" value="Unassembled WGS sequence"/>
</dbReference>
<dbReference type="Pfam" id="PF04034">
    <property type="entry name" value="Ribo_biogen_C"/>
    <property type="match status" value="1"/>
</dbReference>
<evidence type="ECO:0000313" key="10">
    <source>
        <dbReference type="Proteomes" id="UP000245207"/>
    </source>
</evidence>
<gene>
    <name evidence="9" type="ORF">CTI12_AA293940</name>
</gene>
<keyword evidence="10" id="KW-1185">Reference proteome</keyword>
<dbReference type="GO" id="GO:0030490">
    <property type="term" value="P:maturation of SSU-rRNA"/>
    <property type="evidence" value="ECO:0007669"/>
    <property type="project" value="TreeGrafter"/>
</dbReference>
<sequence length="215" mass="24303">MLAAVVSGPKKSLDKDSEIQKLHQPDEEPRRRCAGVVDQYSLLKVKLFGNAHVLGFGMYTLVSCVTGKMVTIMVKFTAKELRRSMDYKHSIHNMSVIAQGDYDCCLGVHQQHKAEEVQNYKAEHQLVRYNQKDFGQCDVKRCTGRKLARFGFLKELRVMNGFGGVALSPVGQQCISREDSDLITRKGLTVVDCSWSRLDDVPFTKLRCRAPCLCR</sequence>
<dbReference type="EMBL" id="PKPP01005827">
    <property type="protein sequence ID" value="PWA58682.1"/>
    <property type="molecule type" value="Genomic_DNA"/>
</dbReference>
<evidence type="ECO:0000256" key="1">
    <source>
        <dbReference type="ARBA" id="ARBA00022490"/>
    </source>
</evidence>
<dbReference type="AlphaFoldDB" id="A0A2U1MBW8"/>
<dbReference type="InterPro" id="IPR022968">
    <property type="entry name" value="Tsr3-like"/>
</dbReference>
<dbReference type="PANTHER" id="PTHR20426">
    <property type="entry name" value="RIBOSOME BIOGENESIS PROTEIN TSR3 HOMOLOG"/>
    <property type="match status" value="1"/>
</dbReference>
<dbReference type="InterPro" id="IPR007177">
    <property type="entry name" value="Tsr3_C"/>
</dbReference>
<evidence type="ECO:0000256" key="4">
    <source>
        <dbReference type="ARBA" id="ARBA00022679"/>
    </source>
</evidence>
<evidence type="ECO:0000256" key="3">
    <source>
        <dbReference type="ARBA" id="ARBA00022552"/>
    </source>
</evidence>
<dbReference type="InterPro" id="IPR007209">
    <property type="entry name" value="RNaseL-inhib-like_metal-bd_dom"/>
</dbReference>
<comment type="caution">
    <text evidence="9">The sequence shown here is derived from an EMBL/GenBank/DDBJ whole genome shotgun (WGS) entry which is preliminary data.</text>
</comment>
<evidence type="ECO:0000259" key="8">
    <source>
        <dbReference type="Pfam" id="PF04068"/>
    </source>
</evidence>
<proteinExistence type="predicted"/>
<accession>A0A2U1MBW8</accession>
<evidence type="ECO:0000256" key="6">
    <source>
        <dbReference type="SAM" id="MobiDB-lite"/>
    </source>
</evidence>
<organism evidence="9 10">
    <name type="scientific">Artemisia annua</name>
    <name type="common">Sweet wormwood</name>
    <dbReference type="NCBI Taxonomy" id="35608"/>
    <lineage>
        <taxon>Eukaryota</taxon>
        <taxon>Viridiplantae</taxon>
        <taxon>Streptophyta</taxon>
        <taxon>Embryophyta</taxon>
        <taxon>Tracheophyta</taxon>
        <taxon>Spermatophyta</taxon>
        <taxon>Magnoliopsida</taxon>
        <taxon>eudicotyledons</taxon>
        <taxon>Gunneridae</taxon>
        <taxon>Pentapetalae</taxon>
        <taxon>asterids</taxon>
        <taxon>campanulids</taxon>
        <taxon>Asterales</taxon>
        <taxon>Asteraceae</taxon>
        <taxon>Asteroideae</taxon>
        <taxon>Anthemideae</taxon>
        <taxon>Artemisiinae</taxon>
        <taxon>Artemisia</taxon>
    </lineage>
</organism>
<keyword evidence="4" id="KW-0808">Transferase</keyword>
<dbReference type="PANTHER" id="PTHR20426:SF0">
    <property type="entry name" value="18S RRNA AMINOCARBOXYPROPYLTRANSFERASE"/>
    <property type="match status" value="1"/>
</dbReference>
<dbReference type="Pfam" id="PF04068">
    <property type="entry name" value="Fer4_RLI"/>
    <property type="match status" value="1"/>
</dbReference>
<evidence type="ECO:0000256" key="2">
    <source>
        <dbReference type="ARBA" id="ARBA00022517"/>
    </source>
</evidence>
<feature type="domain" description="16S/18S rRNA aminocarboxypropyltransferase Tsr3 C-terminal" evidence="7">
    <location>
        <begin position="165"/>
        <end position="208"/>
    </location>
</feature>
<protein>
    <submittedName>
        <fullName evidence="9">RNase L inhibitor protein-related protein</fullName>
    </submittedName>
</protein>
<evidence type="ECO:0000256" key="5">
    <source>
        <dbReference type="ARBA" id="ARBA00022691"/>
    </source>
</evidence>
<dbReference type="OrthoDB" id="10262062at2759"/>
<keyword evidence="5" id="KW-0949">S-adenosyl-L-methionine</keyword>
<name>A0A2U1MBW8_ARTAN</name>
<feature type="compositionally biased region" description="Basic and acidic residues" evidence="6">
    <location>
        <begin position="11"/>
        <end position="28"/>
    </location>
</feature>
<keyword evidence="2" id="KW-0690">Ribosome biogenesis</keyword>
<feature type="region of interest" description="Disordered" evidence="6">
    <location>
        <begin position="1"/>
        <end position="28"/>
    </location>
</feature>
<dbReference type="GO" id="GO:0106388">
    <property type="term" value="F:rRNA small subunit aminocarboxypropyltransferase activity"/>
    <property type="evidence" value="ECO:0007669"/>
    <property type="project" value="InterPro"/>
</dbReference>
<reference evidence="9 10" key="1">
    <citation type="journal article" date="2018" name="Mol. Plant">
        <title>The genome of Artemisia annua provides insight into the evolution of Asteraceae family and artemisinin biosynthesis.</title>
        <authorList>
            <person name="Shen Q."/>
            <person name="Zhang L."/>
            <person name="Liao Z."/>
            <person name="Wang S."/>
            <person name="Yan T."/>
            <person name="Shi P."/>
            <person name="Liu M."/>
            <person name="Fu X."/>
            <person name="Pan Q."/>
            <person name="Wang Y."/>
            <person name="Lv Z."/>
            <person name="Lu X."/>
            <person name="Zhang F."/>
            <person name="Jiang W."/>
            <person name="Ma Y."/>
            <person name="Chen M."/>
            <person name="Hao X."/>
            <person name="Li L."/>
            <person name="Tang Y."/>
            <person name="Lv G."/>
            <person name="Zhou Y."/>
            <person name="Sun X."/>
            <person name="Brodelius P.E."/>
            <person name="Rose J.K.C."/>
            <person name="Tang K."/>
        </authorList>
    </citation>
    <scope>NUCLEOTIDE SEQUENCE [LARGE SCALE GENOMIC DNA]</scope>
    <source>
        <strain evidence="10">cv. Huhao1</strain>
        <tissue evidence="9">Leaf</tissue>
    </source>
</reference>
<keyword evidence="1" id="KW-0963">Cytoplasm</keyword>
<keyword evidence="3" id="KW-0698">rRNA processing</keyword>
<evidence type="ECO:0000259" key="7">
    <source>
        <dbReference type="Pfam" id="PF04034"/>
    </source>
</evidence>
<evidence type="ECO:0000313" key="9">
    <source>
        <dbReference type="EMBL" id="PWA58682.1"/>
    </source>
</evidence>
<feature type="domain" description="RNase L inhibitor RLI-like possible metal-binding" evidence="8">
    <location>
        <begin position="133"/>
        <end position="158"/>
    </location>
</feature>